<dbReference type="Proteomes" id="UP001348149">
    <property type="component" value="Unassembled WGS sequence"/>
</dbReference>
<dbReference type="Pfam" id="PF06718">
    <property type="entry name" value="DUF1203"/>
    <property type="match status" value="1"/>
</dbReference>
<evidence type="ECO:0000313" key="1">
    <source>
        <dbReference type="EMBL" id="MEC3862342.1"/>
    </source>
</evidence>
<protein>
    <submittedName>
        <fullName evidence="1">DUF1203 domain-containing protein</fullName>
    </submittedName>
</protein>
<gene>
    <name evidence="1" type="ORF">VK792_13695</name>
</gene>
<dbReference type="PIRSF" id="PIRSF034110">
    <property type="entry name" value="DUF1203"/>
    <property type="match status" value="1"/>
</dbReference>
<dbReference type="InterPro" id="IPR009593">
    <property type="entry name" value="DUF1203"/>
</dbReference>
<sequence>MAIRFDAIPTEQVRALQSGGLDANGQVPERRISDGVGVPCRHCLKLVPKGEFYLVLAYRPFAMIHPYAEVGPIFLCAKECVSGSVEAKLPDFLVSDSYILRGYDTDERIVYGTGRVTPTVEITSYCKALLRRPEIDFVHIRSASNNCFHVRVERSIQ</sequence>
<organism evidence="1 2">
    <name type="scientific">Mesobacterium hydrothermale</name>
    <dbReference type="NCBI Taxonomy" id="3111907"/>
    <lineage>
        <taxon>Bacteria</taxon>
        <taxon>Pseudomonadati</taxon>
        <taxon>Pseudomonadota</taxon>
        <taxon>Alphaproteobacteria</taxon>
        <taxon>Rhodobacterales</taxon>
        <taxon>Roseobacteraceae</taxon>
        <taxon>Mesobacterium</taxon>
    </lineage>
</organism>
<proteinExistence type="predicted"/>
<name>A0ABU6HIY3_9RHOB</name>
<comment type="caution">
    <text evidence="1">The sequence shown here is derived from an EMBL/GenBank/DDBJ whole genome shotgun (WGS) entry which is preliminary data.</text>
</comment>
<reference evidence="1 2" key="1">
    <citation type="submission" date="2024-01" db="EMBL/GenBank/DDBJ databases">
        <title>Mesobacterium rodlantinim sp. nov., isolated from shallow sea hydrothermal systems off Kueishantao Island.</title>
        <authorList>
            <person name="Su Z."/>
            <person name="Tang K."/>
        </authorList>
    </citation>
    <scope>NUCLEOTIDE SEQUENCE [LARGE SCALE GENOMIC DNA]</scope>
    <source>
        <strain evidence="1 2">TK19101</strain>
    </source>
</reference>
<dbReference type="EMBL" id="JAYLLH010000020">
    <property type="protein sequence ID" value="MEC3862342.1"/>
    <property type="molecule type" value="Genomic_DNA"/>
</dbReference>
<dbReference type="RefSeq" id="WP_326298101.1">
    <property type="nucleotide sequence ID" value="NZ_JAYLLH010000020.1"/>
</dbReference>
<evidence type="ECO:0000313" key="2">
    <source>
        <dbReference type="Proteomes" id="UP001348149"/>
    </source>
</evidence>
<accession>A0ABU6HIY3</accession>
<keyword evidence="2" id="KW-1185">Reference proteome</keyword>